<comment type="caution">
    <text evidence="1">The sequence shown here is derived from an EMBL/GenBank/DDBJ whole genome shotgun (WGS) entry which is preliminary data.</text>
</comment>
<dbReference type="EMBL" id="AVFO01000022">
    <property type="protein sequence ID" value="ESU26186.1"/>
    <property type="molecule type" value="Genomic_DNA"/>
</dbReference>
<dbReference type="Proteomes" id="UP000018234">
    <property type="component" value="Unassembled WGS sequence"/>
</dbReference>
<name>A0ABN0QHG3_9FLAO</name>
<proteinExistence type="predicted"/>
<evidence type="ECO:0000313" key="1">
    <source>
        <dbReference type="EMBL" id="ESU26186.1"/>
    </source>
</evidence>
<gene>
    <name evidence="1" type="ORF">FSS13T_11770</name>
</gene>
<protein>
    <submittedName>
        <fullName evidence="1">Uncharacterized protein</fullName>
    </submittedName>
</protein>
<evidence type="ECO:0000313" key="2">
    <source>
        <dbReference type="Proteomes" id="UP000018234"/>
    </source>
</evidence>
<reference evidence="1 2" key="1">
    <citation type="submission" date="2013-08" db="EMBL/GenBank/DDBJ databases">
        <title>Flavobacterium saliperosum type strain genome sequencing.</title>
        <authorList>
            <person name="Lee K."/>
            <person name="Yi H."/>
            <person name="Park S."/>
            <person name="Chun J."/>
        </authorList>
    </citation>
    <scope>NUCLEOTIDE SEQUENCE [LARGE SCALE GENOMIC DNA]</scope>
    <source>
        <strain evidence="1 2">S13</strain>
    </source>
</reference>
<organism evidence="1 2">
    <name type="scientific">Flavobacterium saliperosum S13</name>
    <dbReference type="NCBI Taxonomy" id="1341155"/>
    <lineage>
        <taxon>Bacteria</taxon>
        <taxon>Pseudomonadati</taxon>
        <taxon>Bacteroidota</taxon>
        <taxon>Flavobacteriia</taxon>
        <taxon>Flavobacteriales</taxon>
        <taxon>Flavobacteriaceae</taxon>
        <taxon>Flavobacterium</taxon>
    </lineage>
</organism>
<accession>A0ABN0QHG3</accession>
<keyword evidence="2" id="KW-1185">Reference proteome</keyword>
<sequence>MTTRSTFKTKLEFLFESSQDINEKRKKRKNNLIRFIFH</sequence>